<protein>
    <submittedName>
        <fullName evidence="2">Uncharacterized protein</fullName>
    </submittedName>
</protein>
<dbReference type="EMBL" id="JACGWJ010000015">
    <property type="protein sequence ID" value="KAL0365851.1"/>
    <property type="molecule type" value="Genomic_DNA"/>
</dbReference>
<reference evidence="2" key="2">
    <citation type="journal article" date="2024" name="Plant">
        <title>Genomic evolution and insights into agronomic trait innovations of Sesamum species.</title>
        <authorList>
            <person name="Miao H."/>
            <person name="Wang L."/>
            <person name="Qu L."/>
            <person name="Liu H."/>
            <person name="Sun Y."/>
            <person name="Le M."/>
            <person name="Wang Q."/>
            <person name="Wei S."/>
            <person name="Zheng Y."/>
            <person name="Lin W."/>
            <person name="Duan Y."/>
            <person name="Cao H."/>
            <person name="Xiong S."/>
            <person name="Wang X."/>
            <person name="Wei L."/>
            <person name="Li C."/>
            <person name="Ma Q."/>
            <person name="Ju M."/>
            <person name="Zhao R."/>
            <person name="Li G."/>
            <person name="Mu C."/>
            <person name="Tian Q."/>
            <person name="Mei H."/>
            <person name="Zhang T."/>
            <person name="Gao T."/>
            <person name="Zhang H."/>
        </authorList>
    </citation>
    <scope>NUCLEOTIDE SEQUENCE</scope>
    <source>
        <strain evidence="2">G02</strain>
    </source>
</reference>
<name>A0AAW2QE58_SESRA</name>
<proteinExistence type="predicted"/>
<comment type="caution">
    <text evidence="2">The sequence shown here is derived from an EMBL/GenBank/DDBJ whole genome shotgun (WGS) entry which is preliminary data.</text>
</comment>
<organism evidence="2">
    <name type="scientific">Sesamum radiatum</name>
    <name type="common">Black benniseed</name>
    <dbReference type="NCBI Taxonomy" id="300843"/>
    <lineage>
        <taxon>Eukaryota</taxon>
        <taxon>Viridiplantae</taxon>
        <taxon>Streptophyta</taxon>
        <taxon>Embryophyta</taxon>
        <taxon>Tracheophyta</taxon>
        <taxon>Spermatophyta</taxon>
        <taxon>Magnoliopsida</taxon>
        <taxon>eudicotyledons</taxon>
        <taxon>Gunneridae</taxon>
        <taxon>Pentapetalae</taxon>
        <taxon>asterids</taxon>
        <taxon>lamiids</taxon>
        <taxon>Lamiales</taxon>
        <taxon>Pedaliaceae</taxon>
        <taxon>Sesamum</taxon>
    </lineage>
</organism>
<evidence type="ECO:0000313" key="2">
    <source>
        <dbReference type="EMBL" id="KAL0365851.1"/>
    </source>
</evidence>
<evidence type="ECO:0000256" key="1">
    <source>
        <dbReference type="SAM" id="Phobius"/>
    </source>
</evidence>
<reference evidence="2" key="1">
    <citation type="submission" date="2020-06" db="EMBL/GenBank/DDBJ databases">
        <authorList>
            <person name="Li T."/>
            <person name="Hu X."/>
            <person name="Zhang T."/>
            <person name="Song X."/>
            <person name="Zhang H."/>
            <person name="Dai N."/>
            <person name="Sheng W."/>
            <person name="Hou X."/>
            <person name="Wei L."/>
        </authorList>
    </citation>
    <scope>NUCLEOTIDE SEQUENCE</scope>
    <source>
        <strain evidence="2">G02</strain>
        <tissue evidence="2">Leaf</tissue>
    </source>
</reference>
<feature type="transmembrane region" description="Helical" evidence="1">
    <location>
        <begin position="22"/>
        <end position="41"/>
    </location>
</feature>
<accession>A0AAW2QE58</accession>
<dbReference type="AlphaFoldDB" id="A0AAW2QE58"/>
<gene>
    <name evidence="2" type="ORF">Sradi_3475200</name>
</gene>
<keyword evidence="1" id="KW-1133">Transmembrane helix</keyword>
<sequence>MPYAQSAWTFLIMLSSCFVPHMIKAVVLICVQLAIGFLTVLNSTGRPTLRLLLTEPESWRGSAGNMGFSEESGWPGGKSETSKLLCPLCRAGQRLDRGRTCSSVP</sequence>
<keyword evidence="1" id="KW-0472">Membrane</keyword>
<keyword evidence="1" id="KW-0812">Transmembrane</keyword>